<dbReference type="Proteomes" id="UP000717996">
    <property type="component" value="Unassembled WGS sequence"/>
</dbReference>
<proteinExistence type="predicted"/>
<comment type="caution">
    <text evidence="1">The sequence shown here is derived from an EMBL/GenBank/DDBJ whole genome shotgun (WGS) entry which is preliminary data.</text>
</comment>
<organism evidence="1 2">
    <name type="scientific">Rhizopus oryzae</name>
    <name type="common">Mucormycosis agent</name>
    <name type="synonym">Rhizopus arrhizus var. delemar</name>
    <dbReference type="NCBI Taxonomy" id="64495"/>
    <lineage>
        <taxon>Eukaryota</taxon>
        <taxon>Fungi</taxon>
        <taxon>Fungi incertae sedis</taxon>
        <taxon>Mucoromycota</taxon>
        <taxon>Mucoromycotina</taxon>
        <taxon>Mucoromycetes</taxon>
        <taxon>Mucorales</taxon>
        <taxon>Mucorineae</taxon>
        <taxon>Rhizopodaceae</taxon>
        <taxon>Rhizopus</taxon>
    </lineage>
</organism>
<dbReference type="OrthoDB" id="2289193at2759"/>
<dbReference type="AlphaFoldDB" id="A0A9P6Y0R2"/>
<protein>
    <submittedName>
        <fullName evidence="1">Uncharacterized protein</fullName>
    </submittedName>
</protein>
<dbReference type="EMBL" id="JAANIT010002320">
    <property type="protein sequence ID" value="KAG1536815.1"/>
    <property type="molecule type" value="Genomic_DNA"/>
</dbReference>
<gene>
    <name evidence="1" type="ORF">G6F51_010745</name>
</gene>
<evidence type="ECO:0000313" key="1">
    <source>
        <dbReference type="EMBL" id="KAG1536815.1"/>
    </source>
</evidence>
<sequence length="118" mass="13162">MTMLVNLQASASIQLKNGGKRPASKLNGQLKDHLIRFYDEKPTATIGDGMNELIKGFEGLSIKKSRVAEFMKEECNLSLKSTTRHPAQRNSPETIEARAVWVAEWLAKGTDYHNNCVS</sequence>
<accession>A0A9P6Y0R2</accession>
<name>A0A9P6Y0R2_RHIOR</name>
<evidence type="ECO:0000313" key="2">
    <source>
        <dbReference type="Proteomes" id="UP000717996"/>
    </source>
</evidence>
<reference evidence="1" key="1">
    <citation type="journal article" date="2020" name="Microb. Genom.">
        <title>Genetic diversity of clinical and environmental Mucorales isolates obtained from an investigation of mucormycosis cases among solid organ transplant recipients.</title>
        <authorList>
            <person name="Nguyen M.H."/>
            <person name="Kaul D."/>
            <person name="Muto C."/>
            <person name="Cheng S.J."/>
            <person name="Richter R.A."/>
            <person name="Bruno V.M."/>
            <person name="Liu G."/>
            <person name="Beyhan S."/>
            <person name="Sundermann A.J."/>
            <person name="Mounaud S."/>
            <person name="Pasculle A.W."/>
            <person name="Nierman W.C."/>
            <person name="Driscoll E."/>
            <person name="Cumbie R."/>
            <person name="Clancy C.J."/>
            <person name="Dupont C.L."/>
        </authorList>
    </citation>
    <scope>NUCLEOTIDE SEQUENCE</scope>
    <source>
        <strain evidence="1">GL16</strain>
    </source>
</reference>